<reference evidence="2" key="1">
    <citation type="journal article" date="2019" name="Int. J. Syst. Evol. Microbiol.">
        <title>The Global Catalogue of Microorganisms (GCM) 10K type strain sequencing project: providing services to taxonomists for standard genome sequencing and annotation.</title>
        <authorList>
            <consortium name="The Broad Institute Genomics Platform"/>
            <consortium name="The Broad Institute Genome Sequencing Center for Infectious Disease"/>
            <person name="Wu L."/>
            <person name="Ma J."/>
        </authorList>
    </citation>
    <scope>NUCLEOTIDE SEQUENCE [LARGE SCALE GENOMIC DNA]</scope>
    <source>
        <strain evidence="2">CGMCC 1.10131</strain>
    </source>
</reference>
<accession>A0ABQ1I5K4</accession>
<evidence type="ECO:0000313" key="2">
    <source>
        <dbReference type="Proteomes" id="UP000651977"/>
    </source>
</evidence>
<comment type="caution">
    <text evidence="1">The sequence shown here is derived from an EMBL/GenBank/DDBJ whole genome shotgun (WGS) entry which is preliminary data.</text>
</comment>
<gene>
    <name evidence="1" type="ORF">GCM10007414_29840</name>
</gene>
<evidence type="ECO:0008006" key="3">
    <source>
        <dbReference type="Google" id="ProtNLM"/>
    </source>
</evidence>
<evidence type="ECO:0000313" key="1">
    <source>
        <dbReference type="EMBL" id="GGB14417.1"/>
    </source>
</evidence>
<dbReference type="RefSeq" id="WP_055731355.1">
    <property type="nucleotide sequence ID" value="NZ_BMDY01000019.1"/>
</dbReference>
<name>A0ABQ1I5K4_9ALTE</name>
<organism evidence="1 2">
    <name type="scientific">Agarivorans gilvus</name>
    <dbReference type="NCBI Taxonomy" id="680279"/>
    <lineage>
        <taxon>Bacteria</taxon>
        <taxon>Pseudomonadati</taxon>
        <taxon>Pseudomonadota</taxon>
        <taxon>Gammaproteobacteria</taxon>
        <taxon>Alteromonadales</taxon>
        <taxon>Alteromonadaceae</taxon>
        <taxon>Agarivorans</taxon>
    </lineage>
</organism>
<dbReference type="Gene3D" id="3.40.50.10600">
    <property type="entry name" value="SpoIIaa-like domains"/>
    <property type="match status" value="1"/>
</dbReference>
<dbReference type="InterPro" id="IPR038396">
    <property type="entry name" value="SpoIIAA-like_sf"/>
</dbReference>
<dbReference type="InterPro" id="IPR036513">
    <property type="entry name" value="STAS_dom_sf"/>
</dbReference>
<dbReference type="SUPFAM" id="SSF52091">
    <property type="entry name" value="SpoIIaa-like"/>
    <property type="match status" value="1"/>
</dbReference>
<dbReference type="EMBL" id="BMDY01000019">
    <property type="protein sequence ID" value="GGB14417.1"/>
    <property type="molecule type" value="Genomic_DNA"/>
</dbReference>
<dbReference type="Pfam" id="PF11964">
    <property type="entry name" value="SpoIIAA-like"/>
    <property type="match status" value="1"/>
</dbReference>
<keyword evidence="2" id="KW-1185">Reference proteome</keyword>
<proteinExistence type="predicted"/>
<dbReference type="InterPro" id="IPR021866">
    <property type="entry name" value="SpoIIAA-like"/>
</dbReference>
<dbReference type="Proteomes" id="UP000651977">
    <property type="component" value="Unassembled WGS sequence"/>
</dbReference>
<sequence length="121" mass="13811">MFKVTKVAENRLDIAFGGKLDSDEMKAALDELQQQAEGIEDGVMLYRIEDFAMPTLSAMAVEFTRLPEMFAMIRCFRKAAVLCDKQWVQTISELEGKLIPGLSIKAFDMDQQQDAERWLRS</sequence>
<protein>
    <recommendedName>
        <fullName evidence="3">STAS/SEC14 domain-containing protein</fullName>
    </recommendedName>
</protein>